<dbReference type="Proteomes" id="UP001519064">
    <property type="component" value="Unassembled WGS sequence"/>
</dbReference>
<keyword evidence="2" id="KW-0255">Endonuclease</keyword>
<evidence type="ECO:0000313" key="2">
    <source>
        <dbReference type="EMBL" id="MBO8194272.1"/>
    </source>
</evidence>
<dbReference type="InterPro" id="IPR011335">
    <property type="entry name" value="Restrct_endonuc-II-like"/>
</dbReference>
<evidence type="ECO:0000313" key="3">
    <source>
        <dbReference type="Proteomes" id="UP001519064"/>
    </source>
</evidence>
<name>A0ABS3XGX8_9ACTN</name>
<feature type="domain" description="Putative restriction endonuclease" evidence="1">
    <location>
        <begin position="12"/>
        <end position="172"/>
    </location>
</feature>
<dbReference type="RefSeq" id="WP_209241380.1">
    <property type="nucleotide sequence ID" value="NZ_JADKMA010000119.1"/>
</dbReference>
<protein>
    <submittedName>
        <fullName evidence="2">Uma2 family endonuclease</fullName>
    </submittedName>
</protein>
<dbReference type="PANTHER" id="PTHR35400">
    <property type="entry name" value="SLR1083 PROTEIN"/>
    <property type="match status" value="1"/>
</dbReference>
<proteinExistence type="predicted"/>
<sequence>MDAHVTESRAIETFEELDVPEGFKAELLWGEIVMTAGQDLVHNEIVEAVADQLPRKRWKRLQTQDVALLAQTSEPQPDLVVLPRDAGPASGRLMPPEEITLLLEVVSKTSKLRDYVTKRTLYAAGGVPGYLIIDPFKGECVLLTEPAGKGEEADYRVQRRARFGESLPLDLLGVKLETEEFQTLPVKQSEKPEQ</sequence>
<dbReference type="GO" id="GO:0004519">
    <property type="term" value="F:endonuclease activity"/>
    <property type="evidence" value="ECO:0007669"/>
    <property type="project" value="UniProtKB-KW"/>
</dbReference>
<dbReference type="InterPro" id="IPR008538">
    <property type="entry name" value="Uma2"/>
</dbReference>
<keyword evidence="2" id="KW-0378">Hydrolase</keyword>
<dbReference type="Pfam" id="PF05685">
    <property type="entry name" value="Uma2"/>
    <property type="match status" value="1"/>
</dbReference>
<comment type="caution">
    <text evidence="2">The sequence shown here is derived from an EMBL/GenBank/DDBJ whole genome shotgun (WGS) entry which is preliminary data.</text>
</comment>
<reference evidence="2 3" key="1">
    <citation type="submission" date="2020-11" db="EMBL/GenBank/DDBJ databases">
        <title>Streptomyces spirodelae sp. nov., isolated from duckweed.</title>
        <authorList>
            <person name="Saimee Y."/>
            <person name="Duangmal K."/>
        </authorList>
    </citation>
    <scope>NUCLEOTIDE SEQUENCE [LARGE SCALE GENOMIC DNA]</scope>
    <source>
        <strain evidence="2 3">S16-07</strain>
    </source>
</reference>
<keyword evidence="3" id="KW-1185">Reference proteome</keyword>
<dbReference type="SUPFAM" id="SSF52980">
    <property type="entry name" value="Restriction endonuclease-like"/>
    <property type="match status" value="1"/>
</dbReference>
<accession>A0ABS3XGX8</accession>
<organism evidence="2 3">
    <name type="scientific">Streptomyces oryzae</name>
    <dbReference type="NCBI Taxonomy" id="1434886"/>
    <lineage>
        <taxon>Bacteria</taxon>
        <taxon>Bacillati</taxon>
        <taxon>Actinomycetota</taxon>
        <taxon>Actinomycetes</taxon>
        <taxon>Kitasatosporales</taxon>
        <taxon>Streptomycetaceae</taxon>
        <taxon>Streptomyces</taxon>
    </lineage>
</organism>
<dbReference type="CDD" id="cd06260">
    <property type="entry name" value="DUF820-like"/>
    <property type="match status" value="1"/>
</dbReference>
<dbReference type="PANTHER" id="PTHR35400:SF3">
    <property type="entry name" value="SLL1072 PROTEIN"/>
    <property type="match status" value="1"/>
</dbReference>
<gene>
    <name evidence="2" type="ORF">ITI46_21795</name>
</gene>
<dbReference type="Gene3D" id="3.90.1570.10">
    <property type="entry name" value="tt1808, chain A"/>
    <property type="match status" value="1"/>
</dbReference>
<evidence type="ECO:0000259" key="1">
    <source>
        <dbReference type="Pfam" id="PF05685"/>
    </source>
</evidence>
<keyword evidence="2" id="KW-0540">Nuclease</keyword>
<dbReference type="EMBL" id="JADKMA010000119">
    <property type="protein sequence ID" value="MBO8194272.1"/>
    <property type="molecule type" value="Genomic_DNA"/>
</dbReference>
<dbReference type="InterPro" id="IPR012296">
    <property type="entry name" value="Nuclease_put_TT1808"/>
</dbReference>